<feature type="signal peptide" evidence="2">
    <location>
        <begin position="1"/>
        <end position="18"/>
    </location>
</feature>
<dbReference type="OrthoDB" id="10588100at2759"/>
<sequence length="161" mass="15507">MRSFSLFIYTALALPVLSSPVRRSGGGDVPDFSATNSGNSYSGAGGTAQGGSIREHEHTGLLGILGADGGLLNIGSKNAGMGGNAGSGPTRSGFGGGGSRSHRGSGNHESSNLVNSGNTYSGQGGNANGGDVEGSDGLINIDSENGGNGGSAKSGSSGAFI</sequence>
<gene>
    <name evidence="3" type="ORF">D9756_004243</name>
</gene>
<organism evidence="3 4">
    <name type="scientific">Leucocoprinus leucothites</name>
    <dbReference type="NCBI Taxonomy" id="201217"/>
    <lineage>
        <taxon>Eukaryota</taxon>
        <taxon>Fungi</taxon>
        <taxon>Dikarya</taxon>
        <taxon>Basidiomycota</taxon>
        <taxon>Agaricomycotina</taxon>
        <taxon>Agaricomycetes</taxon>
        <taxon>Agaricomycetidae</taxon>
        <taxon>Agaricales</taxon>
        <taxon>Agaricineae</taxon>
        <taxon>Agaricaceae</taxon>
        <taxon>Leucocoprinus</taxon>
    </lineage>
</organism>
<accession>A0A8H5D9B6</accession>
<comment type="caution">
    <text evidence="3">The sequence shown here is derived from an EMBL/GenBank/DDBJ whole genome shotgun (WGS) entry which is preliminary data.</text>
</comment>
<feature type="compositionally biased region" description="Polar residues" evidence="1">
    <location>
        <begin position="33"/>
        <end position="42"/>
    </location>
</feature>
<reference evidence="3 4" key="1">
    <citation type="journal article" date="2020" name="ISME J.">
        <title>Uncovering the hidden diversity of litter-decomposition mechanisms in mushroom-forming fungi.</title>
        <authorList>
            <person name="Floudas D."/>
            <person name="Bentzer J."/>
            <person name="Ahren D."/>
            <person name="Johansson T."/>
            <person name="Persson P."/>
            <person name="Tunlid A."/>
        </authorList>
    </citation>
    <scope>NUCLEOTIDE SEQUENCE [LARGE SCALE GENOMIC DNA]</scope>
    <source>
        <strain evidence="3 4">CBS 146.42</strain>
    </source>
</reference>
<feature type="region of interest" description="Disordered" evidence="1">
    <location>
        <begin position="20"/>
        <end position="52"/>
    </location>
</feature>
<dbReference type="AlphaFoldDB" id="A0A8H5D9B6"/>
<feature type="compositionally biased region" description="Polar residues" evidence="1">
    <location>
        <begin position="112"/>
        <end position="121"/>
    </location>
</feature>
<feature type="chain" id="PRO_5034401277" evidence="2">
    <location>
        <begin position="19"/>
        <end position="161"/>
    </location>
</feature>
<dbReference type="Proteomes" id="UP000559027">
    <property type="component" value="Unassembled WGS sequence"/>
</dbReference>
<feature type="compositionally biased region" description="Gly residues" evidence="1">
    <location>
        <begin position="122"/>
        <end position="132"/>
    </location>
</feature>
<protein>
    <submittedName>
        <fullName evidence="3">Uncharacterized protein</fullName>
    </submittedName>
</protein>
<evidence type="ECO:0000313" key="3">
    <source>
        <dbReference type="EMBL" id="KAF5355969.1"/>
    </source>
</evidence>
<evidence type="ECO:0000313" key="4">
    <source>
        <dbReference type="Proteomes" id="UP000559027"/>
    </source>
</evidence>
<keyword evidence="4" id="KW-1185">Reference proteome</keyword>
<feature type="region of interest" description="Disordered" evidence="1">
    <location>
        <begin position="82"/>
        <end position="161"/>
    </location>
</feature>
<keyword evidence="2" id="KW-0732">Signal</keyword>
<proteinExistence type="predicted"/>
<evidence type="ECO:0000256" key="2">
    <source>
        <dbReference type="SAM" id="SignalP"/>
    </source>
</evidence>
<name>A0A8H5D9B6_9AGAR</name>
<dbReference type="EMBL" id="JAACJO010000007">
    <property type="protein sequence ID" value="KAF5355969.1"/>
    <property type="molecule type" value="Genomic_DNA"/>
</dbReference>
<evidence type="ECO:0000256" key="1">
    <source>
        <dbReference type="SAM" id="MobiDB-lite"/>
    </source>
</evidence>